<feature type="domain" description="ThuA-like" evidence="2">
    <location>
        <begin position="27"/>
        <end position="247"/>
    </location>
</feature>
<evidence type="ECO:0000259" key="2">
    <source>
        <dbReference type="Pfam" id="PF06283"/>
    </source>
</evidence>
<dbReference type="SUPFAM" id="SSF52317">
    <property type="entry name" value="Class I glutamine amidotransferase-like"/>
    <property type="match status" value="1"/>
</dbReference>
<dbReference type="Proteomes" id="UP000070299">
    <property type="component" value="Unassembled WGS sequence"/>
</dbReference>
<dbReference type="RefSeq" id="WP_068381367.1">
    <property type="nucleotide sequence ID" value="NZ_LSNE01000015.1"/>
</dbReference>
<dbReference type="EMBL" id="LSNE01000015">
    <property type="protein sequence ID" value="KXI27081.1"/>
    <property type="molecule type" value="Genomic_DNA"/>
</dbReference>
<keyword evidence="4" id="KW-1185">Reference proteome</keyword>
<comment type="caution">
    <text evidence="3">The sequence shown here is derived from an EMBL/GenBank/DDBJ whole genome shotgun (WGS) entry which is preliminary data.</text>
</comment>
<dbReference type="PANTHER" id="PTHR40469">
    <property type="entry name" value="SECRETED GLYCOSYL HYDROLASE"/>
    <property type="match status" value="1"/>
</dbReference>
<dbReference type="STRING" id="1799789.AX660_01440"/>
<evidence type="ECO:0000313" key="3">
    <source>
        <dbReference type="EMBL" id="KXI27081.1"/>
    </source>
</evidence>
<reference evidence="4" key="1">
    <citation type="submission" date="2016-02" db="EMBL/GenBank/DDBJ databases">
        <authorList>
            <person name="Schultz-Johansen M."/>
            <person name="Glaring M.A."/>
            <person name="Bech P.K."/>
            <person name="Stougaard P."/>
        </authorList>
    </citation>
    <scope>NUCLEOTIDE SEQUENCE [LARGE SCALE GENOMIC DNA]</scope>
    <source>
        <strain evidence="4">S66</strain>
    </source>
</reference>
<dbReference type="InterPro" id="IPR029062">
    <property type="entry name" value="Class_I_gatase-like"/>
</dbReference>
<feature type="signal peptide" evidence="1">
    <location>
        <begin position="1"/>
        <end position="23"/>
    </location>
</feature>
<dbReference type="Pfam" id="PF06283">
    <property type="entry name" value="ThuA"/>
    <property type="match status" value="1"/>
</dbReference>
<evidence type="ECO:0000256" key="1">
    <source>
        <dbReference type="SAM" id="SignalP"/>
    </source>
</evidence>
<evidence type="ECO:0000313" key="4">
    <source>
        <dbReference type="Proteomes" id="UP000070299"/>
    </source>
</evidence>
<sequence length="255" mass="28774">MKLSKKLSCLGLLLVSLCQTAIAEQFNVLVFSKTAGWHHKSINAGVTALEKMAQNHHFSMDWQEDANLINSKNLAKFDVVLFLQTTGDALNDEQQKALEAFIQSGKGFVGVHSASDTEYDWPWYGKLVGRQFKIHPQIQTARLTVLDRKFPGLEYLPDSSLWTEEWYEFGAELSPNLNYILSVDESTYDPKVSWGDNHGKGMGKFHPIAWYQNYDGGRSFYTGLGHMGVSYENKAFIEHLYGGIYWAATGKGMTK</sequence>
<keyword evidence="1" id="KW-0732">Signal</keyword>
<accession>A0A148KLD2</accession>
<name>A0A148KLD2_9ALTE</name>
<dbReference type="OrthoDB" id="338827at2"/>
<dbReference type="AlphaFoldDB" id="A0A148KLD2"/>
<dbReference type="PANTHER" id="PTHR40469:SF2">
    <property type="entry name" value="GALACTOSE-BINDING DOMAIN-LIKE SUPERFAMILY PROTEIN"/>
    <property type="match status" value="1"/>
</dbReference>
<protein>
    <submittedName>
        <fullName evidence="3">Crp/Fnr family transcriptional regulator</fullName>
    </submittedName>
</protein>
<organism evidence="3 4">
    <name type="scientific">Paraglaciecola hydrolytica</name>
    <dbReference type="NCBI Taxonomy" id="1799789"/>
    <lineage>
        <taxon>Bacteria</taxon>
        <taxon>Pseudomonadati</taxon>
        <taxon>Pseudomonadota</taxon>
        <taxon>Gammaproteobacteria</taxon>
        <taxon>Alteromonadales</taxon>
        <taxon>Alteromonadaceae</taxon>
        <taxon>Paraglaciecola</taxon>
    </lineage>
</organism>
<dbReference type="Gene3D" id="3.40.50.880">
    <property type="match status" value="1"/>
</dbReference>
<feature type="chain" id="PRO_5007550166" evidence="1">
    <location>
        <begin position="24"/>
        <end position="255"/>
    </location>
</feature>
<gene>
    <name evidence="3" type="ORF">AX660_01440</name>
</gene>
<dbReference type="InterPro" id="IPR029010">
    <property type="entry name" value="ThuA-like"/>
</dbReference>
<proteinExistence type="predicted"/>